<evidence type="ECO:0000313" key="2">
    <source>
        <dbReference type="EMBL" id="CAD9492233.1"/>
    </source>
</evidence>
<feature type="compositionally biased region" description="Basic and acidic residues" evidence="1">
    <location>
        <begin position="90"/>
        <end position="113"/>
    </location>
</feature>
<protein>
    <submittedName>
        <fullName evidence="2">Uncharacterized protein</fullName>
    </submittedName>
</protein>
<feature type="region of interest" description="Disordered" evidence="1">
    <location>
        <begin position="84"/>
        <end position="113"/>
    </location>
</feature>
<reference evidence="2" key="1">
    <citation type="submission" date="2021-01" db="EMBL/GenBank/DDBJ databases">
        <authorList>
            <person name="Corre E."/>
            <person name="Pelletier E."/>
            <person name="Niang G."/>
            <person name="Scheremetjew M."/>
            <person name="Finn R."/>
            <person name="Kale V."/>
            <person name="Holt S."/>
            <person name="Cochrane G."/>
            <person name="Meng A."/>
            <person name="Brown T."/>
            <person name="Cohen L."/>
        </authorList>
    </citation>
    <scope>NUCLEOTIDE SEQUENCE</scope>
    <source>
        <strain evidence="2">CCMP2222</strain>
    </source>
</reference>
<organism evidence="2">
    <name type="scientific">Alexandrium andersonii</name>
    <dbReference type="NCBI Taxonomy" id="327968"/>
    <lineage>
        <taxon>Eukaryota</taxon>
        <taxon>Sar</taxon>
        <taxon>Alveolata</taxon>
        <taxon>Dinophyceae</taxon>
        <taxon>Gonyaulacales</taxon>
        <taxon>Pyrocystaceae</taxon>
        <taxon>Alexandrium</taxon>
    </lineage>
</organism>
<accession>A0A7S2HJ37</accession>
<dbReference type="AlphaFoldDB" id="A0A7S2HJ37"/>
<evidence type="ECO:0000256" key="1">
    <source>
        <dbReference type="SAM" id="MobiDB-lite"/>
    </source>
</evidence>
<gene>
    <name evidence="2" type="ORF">AAND1436_LOCUS35316</name>
</gene>
<name>A0A7S2HJ37_9DINO</name>
<dbReference type="EMBL" id="HBGQ01073713">
    <property type="protein sequence ID" value="CAD9492233.1"/>
    <property type="molecule type" value="Transcribed_RNA"/>
</dbReference>
<sequence length="113" mass="12289">MKPERSLRPSPIEGRSPSGAIRLHLSASLLAVSSGGRATLRLRAISDVELLIGVVAELAEVVLWVRLHLRLRVRLLFGRAWRRGTTPHGTRREGQDGGEAPEGKDATEAGNDH</sequence>
<proteinExistence type="predicted"/>